<proteinExistence type="predicted"/>
<protein>
    <submittedName>
        <fullName evidence="2">Uncharacterized protein</fullName>
    </submittedName>
</protein>
<name>A0A653DD43_CALMS</name>
<feature type="region of interest" description="Disordered" evidence="1">
    <location>
        <begin position="139"/>
        <end position="190"/>
    </location>
</feature>
<dbReference type="EMBL" id="CAACVG010011464">
    <property type="protein sequence ID" value="VEN58132.1"/>
    <property type="molecule type" value="Genomic_DNA"/>
</dbReference>
<dbReference type="Proteomes" id="UP000410492">
    <property type="component" value="Unassembled WGS sequence"/>
</dbReference>
<accession>A0A653DD43</accession>
<dbReference type="InterPro" id="IPR017956">
    <property type="entry name" value="AT_hook_DNA-bd_motif"/>
</dbReference>
<dbReference type="GO" id="GO:0003677">
    <property type="term" value="F:DNA binding"/>
    <property type="evidence" value="ECO:0007669"/>
    <property type="project" value="InterPro"/>
</dbReference>
<organism evidence="2 3">
    <name type="scientific">Callosobruchus maculatus</name>
    <name type="common">Southern cowpea weevil</name>
    <name type="synonym">Pulse bruchid</name>
    <dbReference type="NCBI Taxonomy" id="64391"/>
    <lineage>
        <taxon>Eukaryota</taxon>
        <taxon>Metazoa</taxon>
        <taxon>Ecdysozoa</taxon>
        <taxon>Arthropoda</taxon>
        <taxon>Hexapoda</taxon>
        <taxon>Insecta</taxon>
        <taxon>Pterygota</taxon>
        <taxon>Neoptera</taxon>
        <taxon>Endopterygota</taxon>
        <taxon>Coleoptera</taxon>
        <taxon>Polyphaga</taxon>
        <taxon>Cucujiformia</taxon>
        <taxon>Chrysomeloidea</taxon>
        <taxon>Chrysomelidae</taxon>
        <taxon>Bruchinae</taxon>
        <taxon>Bruchini</taxon>
        <taxon>Callosobruchus</taxon>
    </lineage>
</organism>
<reference evidence="2 3" key="1">
    <citation type="submission" date="2019-01" db="EMBL/GenBank/DDBJ databases">
        <authorList>
            <person name="Sayadi A."/>
        </authorList>
    </citation>
    <scope>NUCLEOTIDE SEQUENCE [LARGE SCALE GENOMIC DNA]</scope>
</reference>
<dbReference type="AlphaFoldDB" id="A0A653DD43"/>
<feature type="compositionally biased region" description="Basic and acidic residues" evidence="1">
    <location>
        <begin position="1"/>
        <end position="14"/>
    </location>
</feature>
<feature type="region of interest" description="Disordered" evidence="1">
    <location>
        <begin position="1"/>
        <end position="27"/>
    </location>
</feature>
<feature type="region of interest" description="Disordered" evidence="1">
    <location>
        <begin position="80"/>
        <end position="119"/>
    </location>
</feature>
<feature type="compositionally biased region" description="Basic residues" evidence="1">
    <location>
        <begin position="99"/>
        <end position="109"/>
    </location>
</feature>
<gene>
    <name evidence="2" type="ORF">CALMAC_LOCUS16567</name>
</gene>
<sequence length="275" mass="31106">MDCKVDEVESVEKRSKTRGRKKSVKDDDFVVDPSRYKNVRQYENKAHAANQKPVEDESAIKLEDVVTVKNEDAEIVEKTPKKIAPPVDKIPVDETNSTTKKRGRPKRSKQPYMEEDVPATVFCPLEASKSGRKRRKINYFNLENSLYGDPEDGSMGSGKKKGRPRKVKAEDDPQKGSQSTTDESFIGEQSDADLSLAETLLINEPEESKDELTSLEKVRKYRRTGKTVEMLNSIFTAAVNTLNDTNLDRSVDGQKEQTPVNMVKRIKLKGKRQKV</sequence>
<dbReference type="PRINTS" id="PR00929">
    <property type="entry name" value="ATHOOK"/>
</dbReference>
<evidence type="ECO:0000313" key="2">
    <source>
        <dbReference type="EMBL" id="VEN58132.1"/>
    </source>
</evidence>
<keyword evidence="3" id="KW-1185">Reference proteome</keyword>
<evidence type="ECO:0000313" key="3">
    <source>
        <dbReference type="Proteomes" id="UP000410492"/>
    </source>
</evidence>
<evidence type="ECO:0000256" key="1">
    <source>
        <dbReference type="SAM" id="MobiDB-lite"/>
    </source>
</evidence>